<dbReference type="InterPro" id="IPR036179">
    <property type="entry name" value="Ig-like_dom_sf"/>
</dbReference>
<dbReference type="Pfam" id="PF07654">
    <property type="entry name" value="C1-set"/>
    <property type="match status" value="1"/>
</dbReference>
<dbReference type="Pfam" id="PF07686">
    <property type="entry name" value="V-set"/>
    <property type="match status" value="1"/>
</dbReference>
<accession>A0A8C5B8M2</accession>
<dbReference type="Gene3D" id="2.60.40.10">
    <property type="entry name" value="Immunoglobulins"/>
    <property type="match status" value="2"/>
</dbReference>
<name>A0A8C5B8M2_GADMO</name>
<feature type="signal peptide" evidence="3">
    <location>
        <begin position="1"/>
        <end position="21"/>
    </location>
</feature>
<dbReference type="InterPro" id="IPR003599">
    <property type="entry name" value="Ig_sub"/>
</dbReference>
<proteinExistence type="predicted"/>
<dbReference type="SMART" id="SM00409">
    <property type="entry name" value="IG"/>
    <property type="match status" value="2"/>
</dbReference>
<dbReference type="InterPro" id="IPR007110">
    <property type="entry name" value="Ig-like_dom"/>
</dbReference>
<keyword evidence="6" id="KW-1185">Reference proteome</keyword>
<evidence type="ECO:0000313" key="6">
    <source>
        <dbReference type="Proteomes" id="UP000694546"/>
    </source>
</evidence>
<dbReference type="FunFam" id="2.60.40.10:FF:000283">
    <property type="entry name" value="Immunoglobulin kappa constant"/>
    <property type="match status" value="1"/>
</dbReference>
<dbReference type="SMART" id="SM00407">
    <property type="entry name" value="IGc1"/>
    <property type="match status" value="1"/>
</dbReference>
<keyword evidence="3" id="KW-0732">Signal</keyword>
<protein>
    <recommendedName>
        <fullName evidence="4">Ig-like domain-containing protein</fullName>
    </recommendedName>
</protein>
<sequence length="236" mass="25078">MNHLTLLFWTVVCGSLTGCSQVTVTQTPVVSFTPGSTVTLTCKTNPAVLVNTYIFWYQQKPGEVPKLIIKLVNQLVSPTPARGSGSSTDFSLTINGAQREDAAVYHCQSAHYPNSVWVHRGGTKLIVDLGVVQPTLSVLPPSRVELEQGSATLVCVASGGFPSDWKLGWKVGSSSRSGGVSDSLGVLGKDGHYSWISTLTLPADQWRKAGSVSCEASKNGQTQPVTQTLNPGECSE</sequence>
<evidence type="ECO:0000259" key="4">
    <source>
        <dbReference type="PROSITE" id="PS50835"/>
    </source>
</evidence>
<dbReference type="SUPFAM" id="SSF48726">
    <property type="entry name" value="Immunoglobulin"/>
    <property type="match status" value="2"/>
</dbReference>
<dbReference type="InterPro" id="IPR003597">
    <property type="entry name" value="Ig_C1-set"/>
</dbReference>
<dbReference type="SMART" id="SM00406">
    <property type="entry name" value="IGv"/>
    <property type="match status" value="1"/>
</dbReference>
<evidence type="ECO:0000313" key="5">
    <source>
        <dbReference type="Ensembl" id="ENSGMOP00000041823.1"/>
    </source>
</evidence>
<dbReference type="InterPro" id="IPR013106">
    <property type="entry name" value="Ig_V-set"/>
</dbReference>
<reference evidence="5" key="1">
    <citation type="submission" date="2025-08" db="UniProtKB">
        <authorList>
            <consortium name="Ensembl"/>
        </authorList>
    </citation>
    <scope>IDENTIFICATION</scope>
</reference>
<dbReference type="InterPro" id="IPR050150">
    <property type="entry name" value="IgV_Light_Chain"/>
</dbReference>
<evidence type="ECO:0000256" key="3">
    <source>
        <dbReference type="SAM" id="SignalP"/>
    </source>
</evidence>
<dbReference type="AlphaFoldDB" id="A0A8C5B8M2"/>
<dbReference type="GeneTree" id="ENSGT01030000234589"/>
<organism evidence="5 6">
    <name type="scientific">Gadus morhua</name>
    <name type="common">Atlantic cod</name>
    <dbReference type="NCBI Taxonomy" id="8049"/>
    <lineage>
        <taxon>Eukaryota</taxon>
        <taxon>Metazoa</taxon>
        <taxon>Chordata</taxon>
        <taxon>Craniata</taxon>
        <taxon>Vertebrata</taxon>
        <taxon>Euteleostomi</taxon>
        <taxon>Actinopterygii</taxon>
        <taxon>Neopterygii</taxon>
        <taxon>Teleostei</taxon>
        <taxon>Neoteleostei</taxon>
        <taxon>Acanthomorphata</taxon>
        <taxon>Zeiogadaria</taxon>
        <taxon>Gadariae</taxon>
        <taxon>Gadiformes</taxon>
        <taxon>Gadoidei</taxon>
        <taxon>Gadidae</taxon>
        <taxon>Gadus</taxon>
    </lineage>
</organism>
<dbReference type="InterPro" id="IPR013783">
    <property type="entry name" value="Ig-like_fold"/>
</dbReference>
<evidence type="ECO:0000256" key="2">
    <source>
        <dbReference type="SAM" id="MobiDB-lite"/>
    </source>
</evidence>
<dbReference type="Ensembl" id="ENSGMOT00000054549.1">
    <property type="protein sequence ID" value="ENSGMOP00000041823.1"/>
    <property type="gene ID" value="ENSGMOG00000026564.1"/>
</dbReference>
<feature type="region of interest" description="Disordered" evidence="2">
    <location>
        <begin position="215"/>
        <end position="236"/>
    </location>
</feature>
<feature type="compositionally biased region" description="Polar residues" evidence="2">
    <location>
        <begin position="215"/>
        <end position="230"/>
    </location>
</feature>
<reference evidence="5" key="2">
    <citation type="submission" date="2025-09" db="UniProtKB">
        <authorList>
            <consortium name="Ensembl"/>
        </authorList>
    </citation>
    <scope>IDENTIFICATION</scope>
</reference>
<feature type="domain" description="Ig-like" evidence="4">
    <location>
        <begin position="20"/>
        <end position="111"/>
    </location>
</feature>
<feature type="domain" description="Ig-like" evidence="4">
    <location>
        <begin position="134"/>
        <end position="230"/>
    </location>
</feature>
<evidence type="ECO:0000256" key="1">
    <source>
        <dbReference type="ARBA" id="ARBA00023157"/>
    </source>
</evidence>
<dbReference type="Proteomes" id="UP000694546">
    <property type="component" value="Chromosome 5"/>
</dbReference>
<feature type="chain" id="PRO_5034428961" description="Ig-like domain-containing protein" evidence="3">
    <location>
        <begin position="22"/>
        <end position="236"/>
    </location>
</feature>
<keyword evidence="1" id="KW-1015">Disulfide bond</keyword>
<dbReference type="PROSITE" id="PS50835">
    <property type="entry name" value="IG_LIKE"/>
    <property type="match status" value="2"/>
</dbReference>
<dbReference type="PANTHER" id="PTHR23267">
    <property type="entry name" value="IMMUNOGLOBULIN LIGHT CHAIN"/>
    <property type="match status" value="1"/>
</dbReference>